<reference evidence="8 11" key="2">
    <citation type="submission" date="2024-01" db="EMBL/GenBank/DDBJ databases">
        <title>Unpublished Manusciprt.</title>
        <authorList>
            <person name="Duman M."/>
            <person name="Valdes E.G."/>
            <person name="Ajmi N."/>
            <person name="Altun S."/>
            <person name="Saticioglu I.B."/>
        </authorList>
    </citation>
    <scope>NUCLEOTIDE SEQUENCE [LARGE SCALE GENOMIC DNA]</scope>
    <source>
        <strain evidence="8 11">139P</strain>
    </source>
</reference>
<comment type="function">
    <text evidence="2 7">Catalyzes the epimerization of the C3' and C5'positions of dTDP-6-deoxy-D-xylo-4-hexulose, forming dTDP-6-deoxy-L-lyxo-4-hexulose.</text>
</comment>
<comment type="catalytic activity">
    <reaction evidence="1 7">
        <text>dTDP-4-dehydro-6-deoxy-alpha-D-glucose = dTDP-4-dehydro-beta-L-rhamnose</text>
        <dbReference type="Rhea" id="RHEA:16969"/>
        <dbReference type="ChEBI" id="CHEBI:57649"/>
        <dbReference type="ChEBI" id="CHEBI:62830"/>
        <dbReference type="EC" id="5.1.3.13"/>
    </reaction>
</comment>
<dbReference type="InterPro" id="IPR011051">
    <property type="entry name" value="RmlC_Cupin_sf"/>
</dbReference>
<evidence type="ECO:0000256" key="5">
    <source>
        <dbReference type="PIRSR" id="PIRSR600888-1"/>
    </source>
</evidence>
<dbReference type="UniPathway" id="UPA00124"/>
<reference evidence="9 10" key="1">
    <citation type="submission" date="2016-10" db="EMBL/GenBank/DDBJ databases">
        <authorList>
            <person name="de Groot N.N."/>
        </authorList>
    </citation>
    <scope>NUCLEOTIDE SEQUENCE [LARGE SCALE GENOMIC DNA]</scope>
    <source>
        <strain evidence="9 10">LMG 27941</strain>
    </source>
</reference>
<dbReference type="InterPro" id="IPR000888">
    <property type="entry name" value="RmlC-like"/>
</dbReference>
<dbReference type="GO" id="GO:0019305">
    <property type="term" value="P:dTDP-rhamnose biosynthetic process"/>
    <property type="evidence" value="ECO:0007669"/>
    <property type="project" value="UniProtKB-UniRule"/>
</dbReference>
<dbReference type="PANTHER" id="PTHR21047:SF2">
    <property type="entry name" value="THYMIDINE DIPHOSPHO-4-KETO-RHAMNOSE 3,5-EPIMERASE"/>
    <property type="match status" value="1"/>
</dbReference>
<protein>
    <recommendedName>
        <fullName evidence="4 7">dTDP-4-dehydrorhamnose 3,5-epimerase</fullName>
        <ecNumber evidence="3 7">5.1.3.13</ecNumber>
    </recommendedName>
    <alternativeName>
        <fullName evidence="7">Thymidine diphospho-4-keto-rhamnose 3,5-epimerase</fullName>
    </alternativeName>
</protein>
<accession>A0A1H9MI34</accession>
<dbReference type="Proteomes" id="UP001329505">
    <property type="component" value="Unassembled WGS sequence"/>
</dbReference>
<dbReference type="AlphaFoldDB" id="A0A1H9MI34"/>
<evidence type="ECO:0000313" key="11">
    <source>
        <dbReference type="Proteomes" id="UP001329505"/>
    </source>
</evidence>
<dbReference type="GO" id="GO:0005829">
    <property type="term" value="C:cytosol"/>
    <property type="evidence" value="ECO:0007669"/>
    <property type="project" value="TreeGrafter"/>
</dbReference>
<dbReference type="Gene3D" id="2.60.120.10">
    <property type="entry name" value="Jelly Rolls"/>
    <property type="match status" value="1"/>
</dbReference>
<feature type="site" description="Participates in a stacking interaction with the thymidine ring of dTDP-4-oxo-6-deoxyglucose" evidence="6">
    <location>
        <position position="137"/>
    </location>
</feature>
<dbReference type="EMBL" id="JAZDQQ010000006">
    <property type="protein sequence ID" value="MEE1880400.1"/>
    <property type="molecule type" value="Genomic_DNA"/>
</dbReference>
<evidence type="ECO:0000256" key="2">
    <source>
        <dbReference type="ARBA" id="ARBA00001997"/>
    </source>
</evidence>
<dbReference type="GeneID" id="93675306"/>
<dbReference type="RefSeq" id="WP_094011590.1">
    <property type="nucleotide sequence ID" value="NZ_CP128543.1"/>
</dbReference>
<gene>
    <name evidence="8" type="primary">rfbC</name>
    <name evidence="9" type="ORF">SAMN05216230_106231</name>
    <name evidence="8" type="ORF">V0R55_09520</name>
</gene>
<organism evidence="9 10">
    <name type="scientific">Pseudomonas soli</name>
    <dbReference type="NCBI Taxonomy" id="1306993"/>
    <lineage>
        <taxon>Bacteria</taxon>
        <taxon>Pseudomonadati</taxon>
        <taxon>Pseudomonadota</taxon>
        <taxon>Gammaproteobacteria</taxon>
        <taxon>Pseudomonadales</taxon>
        <taxon>Pseudomonadaceae</taxon>
        <taxon>Pseudomonas</taxon>
    </lineage>
</organism>
<dbReference type="NCBIfam" id="TIGR01221">
    <property type="entry name" value="rmlC"/>
    <property type="match status" value="1"/>
</dbReference>
<feature type="active site" description="Proton acceptor" evidence="5">
    <location>
        <position position="62"/>
    </location>
</feature>
<evidence type="ECO:0000256" key="7">
    <source>
        <dbReference type="RuleBase" id="RU364069"/>
    </source>
</evidence>
<dbReference type="CDD" id="cd00438">
    <property type="entry name" value="cupin_RmlC"/>
    <property type="match status" value="1"/>
</dbReference>
<comment type="subunit">
    <text evidence="7">Homodimer.</text>
</comment>
<sequence>MNVISTALPDVLIIEPKVFGDSRGFFYESYNARDFALRTGIDTPFVQDNHSRSLHGVLRGLHYQLQNAQGKLVRVLQGDILDVAVDIRRSSPTLGQWVAVRLSATNHRQLWLPPGFAHGFRVLSESAEVLYKTTDYYNPDAEYGIRWDDPQLAIDWQLNGLQPLLSAKDQAAMSFADAQLFP</sequence>
<dbReference type="GO" id="GO:0008830">
    <property type="term" value="F:dTDP-4-dehydrorhamnose 3,5-epimerase activity"/>
    <property type="evidence" value="ECO:0007669"/>
    <property type="project" value="UniProtKB-UniRule"/>
</dbReference>
<name>A0A1H9MI34_9PSED</name>
<comment type="similarity">
    <text evidence="7">Belongs to the dTDP-4-dehydrorhamnose 3,5-epimerase family.</text>
</comment>
<evidence type="ECO:0000313" key="9">
    <source>
        <dbReference type="EMBL" id="SER23370.1"/>
    </source>
</evidence>
<evidence type="ECO:0000256" key="3">
    <source>
        <dbReference type="ARBA" id="ARBA00012098"/>
    </source>
</evidence>
<dbReference type="Proteomes" id="UP000199221">
    <property type="component" value="Unassembled WGS sequence"/>
</dbReference>
<dbReference type="EMBL" id="FOEQ01000006">
    <property type="protein sequence ID" value="SER23370.1"/>
    <property type="molecule type" value="Genomic_DNA"/>
</dbReference>
<comment type="pathway">
    <text evidence="7">Carbohydrate biosynthesis; dTDP-L-rhamnose biosynthesis.</text>
</comment>
<dbReference type="SUPFAM" id="SSF51182">
    <property type="entry name" value="RmlC-like cupins"/>
    <property type="match status" value="1"/>
</dbReference>
<keyword evidence="7 8" id="KW-0413">Isomerase</keyword>
<dbReference type="Pfam" id="PF00908">
    <property type="entry name" value="dTDP_sugar_isom"/>
    <property type="match status" value="1"/>
</dbReference>
<evidence type="ECO:0000256" key="6">
    <source>
        <dbReference type="PIRSR" id="PIRSR600888-3"/>
    </source>
</evidence>
<evidence type="ECO:0000256" key="1">
    <source>
        <dbReference type="ARBA" id="ARBA00001298"/>
    </source>
</evidence>
<dbReference type="PANTHER" id="PTHR21047">
    <property type="entry name" value="DTDP-6-DEOXY-D-GLUCOSE-3,5 EPIMERASE"/>
    <property type="match status" value="1"/>
</dbReference>
<evidence type="ECO:0000313" key="8">
    <source>
        <dbReference type="EMBL" id="MEE1880400.1"/>
    </source>
</evidence>
<feature type="active site" description="Proton donor" evidence="5">
    <location>
        <position position="131"/>
    </location>
</feature>
<evidence type="ECO:0000256" key="4">
    <source>
        <dbReference type="ARBA" id="ARBA00019595"/>
    </source>
</evidence>
<keyword evidence="11" id="KW-1185">Reference proteome</keyword>
<proteinExistence type="inferred from homology"/>
<dbReference type="InterPro" id="IPR014710">
    <property type="entry name" value="RmlC-like_jellyroll"/>
</dbReference>
<dbReference type="EC" id="5.1.3.13" evidence="3 7"/>
<dbReference type="GO" id="GO:0000271">
    <property type="term" value="P:polysaccharide biosynthetic process"/>
    <property type="evidence" value="ECO:0007669"/>
    <property type="project" value="TreeGrafter"/>
</dbReference>
<evidence type="ECO:0000313" key="10">
    <source>
        <dbReference type="Proteomes" id="UP000199221"/>
    </source>
</evidence>